<evidence type="ECO:0000313" key="2">
    <source>
        <dbReference type="Proteomes" id="UP000054783"/>
    </source>
</evidence>
<organism evidence="1 2">
    <name type="scientific">Trichinella patagoniensis</name>
    <dbReference type="NCBI Taxonomy" id="990121"/>
    <lineage>
        <taxon>Eukaryota</taxon>
        <taxon>Metazoa</taxon>
        <taxon>Ecdysozoa</taxon>
        <taxon>Nematoda</taxon>
        <taxon>Enoplea</taxon>
        <taxon>Dorylaimia</taxon>
        <taxon>Trichinellida</taxon>
        <taxon>Trichinellidae</taxon>
        <taxon>Trichinella</taxon>
    </lineage>
</organism>
<name>A0A0V1A981_9BILA</name>
<reference evidence="1 2" key="1">
    <citation type="submission" date="2015-01" db="EMBL/GenBank/DDBJ databases">
        <title>Evolution of Trichinella species and genotypes.</title>
        <authorList>
            <person name="Korhonen P.K."/>
            <person name="Edoardo P."/>
            <person name="Giuseppe L.R."/>
            <person name="Gasser R.B."/>
        </authorList>
    </citation>
    <scope>NUCLEOTIDE SEQUENCE [LARGE SCALE GENOMIC DNA]</scope>
    <source>
        <strain evidence="1">ISS2496</strain>
    </source>
</reference>
<gene>
    <name evidence="1" type="ORF">T12_8037</name>
</gene>
<accession>A0A0V1A981</accession>
<evidence type="ECO:0000313" key="1">
    <source>
        <dbReference type="EMBL" id="KRY21050.1"/>
    </source>
</evidence>
<sequence>MNNAWNLQRIRENCHRTRRVYEPIYMSTYNIPVAVAIQASGHVPPFLSSRPLSCLQGVGLS</sequence>
<dbReference type="EMBL" id="JYDQ01000019">
    <property type="protein sequence ID" value="KRY21050.1"/>
    <property type="molecule type" value="Genomic_DNA"/>
</dbReference>
<dbReference type="AlphaFoldDB" id="A0A0V1A981"/>
<comment type="caution">
    <text evidence="1">The sequence shown here is derived from an EMBL/GenBank/DDBJ whole genome shotgun (WGS) entry which is preliminary data.</text>
</comment>
<dbReference type="Proteomes" id="UP000054783">
    <property type="component" value="Unassembled WGS sequence"/>
</dbReference>
<proteinExistence type="predicted"/>
<keyword evidence="2" id="KW-1185">Reference proteome</keyword>
<protein>
    <submittedName>
        <fullName evidence="1">Uncharacterized protein</fullName>
    </submittedName>
</protein>